<dbReference type="Pfam" id="PF06985">
    <property type="entry name" value="HET"/>
    <property type="match status" value="1"/>
</dbReference>
<reference evidence="2" key="1">
    <citation type="journal article" date="2020" name="Stud. Mycol.">
        <title>101 Dothideomycetes genomes: a test case for predicting lifestyles and emergence of pathogens.</title>
        <authorList>
            <person name="Haridas S."/>
            <person name="Albert R."/>
            <person name="Binder M."/>
            <person name="Bloem J."/>
            <person name="Labutti K."/>
            <person name="Salamov A."/>
            <person name="Andreopoulos B."/>
            <person name="Baker S."/>
            <person name="Barry K."/>
            <person name="Bills G."/>
            <person name="Bluhm B."/>
            <person name="Cannon C."/>
            <person name="Castanera R."/>
            <person name="Culley D."/>
            <person name="Daum C."/>
            <person name="Ezra D."/>
            <person name="Gonzalez J."/>
            <person name="Henrissat B."/>
            <person name="Kuo A."/>
            <person name="Liang C."/>
            <person name="Lipzen A."/>
            <person name="Lutzoni F."/>
            <person name="Magnuson J."/>
            <person name="Mondo S."/>
            <person name="Nolan M."/>
            <person name="Ohm R."/>
            <person name="Pangilinan J."/>
            <person name="Park H.-J."/>
            <person name="Ramirez L."/>
            <person name="Alfaro M."/>
            <person name="Sun H."/>
            <person name="Tritt A."/>
            <person name="Yoshinaga Y."/>
            <person name="Zwiers L.-H."/>
            <person name="Turgeon B."/>
            <person name="Goodwin S."/>
            <person name="Spatafora J."/>
            <person name="Crous P."/>
            <person name="Grigoriev I."/>
        </authorList>
    </citation>
    <scope>NUCLEOTIDE SEQUENCE</scope>
    <source>
        <strain evidence="2">CBS 627.86</strain>
    </source>
</reference>
<evidence type="ECO:0000259" key="1">
    <source>
        <dbReference type="Pfam" id="PF06985"/>
    </source>
</evidence>
<keyword evidence="3" id="KW-1185">Reference proteome</keyword>
<protein>
    <submittedName>
        <fullName evidence="2">Heterokaryon incompatibility</fullName>
    </submittedName>
</protein>
<evidence type="ECO:0000313" key="2">
    <source>
        <dbReference type="EMBL" id="KAF2117632.1"/>
    </source>
</evidence>
<proteinExistence type="predicted"/>
<dbReference type="Proteomes" id="UP000799770">
    <property type="component" value="Unassembled WGS sequence"/>
</dbReference>
<sequence>MQLRGHYEPLWIDAICINQSKVHELNHQVRMTREIYSNAESVMIWLGAADDTSDVAMRRLTMPKPFESDEPKFSNMWNPQ</sequence>
<name>A0A6A5ZDU4_9PLEO</name>
<gene>
    <name evidence="2" type="ORF">BDV96DRAFT_570585</name>
</gene>
<dbReference type="InterPro" id="IPR010730">
    <property type="entry name" value="HET"/>
</dbReference>
<accession>A0A6A5ZDU4</accession>
<dbReference type="AlphaFoldDB" id="A0A6A5ZDU4"/>
<dbReference type="EMBL" id="ML977318">
    <property type="protein sequence ID" value="KAF2117632.1"/>
    <property type="molecule type" value="Genomic_DNA"/>
</dbReference>
<dbReference type="InterPro" id="IPR052895">
    <property type="entry name" value="HetReg/Transcr_Mod"/>
</dbReference>
<organism evidence="2 3">
    <name type="scientific">Lophiotrema nucula</name>
    <dbReference type="NCBI Taxonomy" id="690887"/>
    <lineage>
        <taxon>Eukaryota</taxon>
        <taxon>Fungi</taxon>
        <taxon>Dikarya</taxon>
        <taxon>Ascomycota</taxon>
        <taxon>Pezizomycotina</taxon>
        <taxon>Dothideomycetes</taxon>
        <taxon>Pleosporomycetidae</taxon>
        <taxon>Pleosporales</taxon>
        <taxon>Lophiotremataceae</taxon>
        <taxon>Lophiotrema</taxon>
    </lineage>
</organism>
<dbReference type="OrthoDB" id="3553147at2759"/>
<evidence type="ECO:0000313" key="3">
    <source>
        <dbReference type="Proteomes" id="UP000799770"/>
    </source>
</evidence>
<dbReference type="PANTHER" id="PTHR24148">
    <property type="entry name" value="ANKYRIN REPEAT DOMAIN-CONTAINING PROTEIN 39 HOMOLOG-RELATED"/>
    <property type="match status" value="1"/>
</dbReference>
<feature type="domain" description="Heterokaryon incompatibility" evidence="1">
    <location>
        <begin position="6"/>
        <end position="69"/>
    </location>
</feature>
<dbReference type="PANTHER" id="PTHR24148:SF73">
    <property type="entry name" value="HET DOMAIN PROTEIN (AFU_ORTHOLOGUE AFUA_8G01020)"/>
    <property type="match status" value="1"/>
</dbReference>